<protein>
    <recommendedName>
        <fullName evidence="3">Right handed beta helix domain-containing protein</fullName>
    </recommendedName>
</protein>
<evidence type="ECO:0000313" key="1">
    <source>
        <dbReference type="EMBL" id="KAA6355737.1"/>
    </source>
</evidence>
<comment type="caution">
    <text evidence="1">The sequence shown here is derived from an EMBL/GenBank/DDBJ whole genome shotgun (WGS) entry which is preliminary data.</text>
</comment>
<proteinExistence type="predicted"/>
<accession>A0A5J4TBX5</accession>
<gene>
    <name evidence="1" type="ORF">EZS28_048736</name>
</gene>
<dbReference type="SUPFAM" id="SSF51126">
    <property type="entry name" value="Pectin lyase-like"/>
    <property type="match status" value="1"/>
</dbReference>
<feature type="non-terminal residue" evidence="1">
    <location>
        <position position="345"/>
    </location>
</feature>
<dbReference type="InterPro" id="IPR011050">
    <property type="entry name" value="Pectin_lyase_fold/virulence"/>
</dbReference>
<evidence type="ECO:0008006" key="3">
    <source>
        <dbReference type="Google" id="ProtNLM"/>
    </source>
</evidence>
<evidence type="ECO:0000313" key="2">
    <source>
        <dbReference type="Proteomes" id="UP000324800"/>
    </source>
</evidence>
<dbReference type="AlphaFoldDB" id="A0A5J4TBX5"/>
<sequence>MHLRQTAPRTFRNYPLDNTQLSTILIKSAGKFNVTGKARYLLINFMIESTENQDVPGICGYSPLAEIELQDCQFHMQNARSQIGKCFVKLSYGGNHIISYVNSKDITSLENIIKIDFFQPGQMRITDCQFKNITSSGTYVIGGAISANLNCDLNRLIIVDCTFNRCFTINQDGGAIYVENYLVQVFITLSHTQFIECQAVNGGGLCAKITLGGQLVIENSSEFIQCTALFGNGGGIYSEIPTMKNSSTQFVIRDALIQNCWAVKSYSAPSSTGFGGGIFIGQLGTYISSTQSLDLKGMKIYGNSAIQGGQSLYVIMNQLKEWCEYGLLGEYVKGNYSDTDSDEND</sequence>
<organism evidence="1 2">
    <name type="scientific">Streblomastix strix</name>
    <dbReference type="NCBI Taxonomy" id="222440"/>
    <lineage>
        <taxon>Eukaryota</taxon>
        <taxon>Metamonada</taxon>
        <taxon>Preaxostyla</taxon>
        <taxon>Oxymonadida</taxon>
        <taxon>Streblomastigidae</taxon>
        <taxon>Streblomastix</taxon>
    </lineage>
</organism>
<dbReference type="Proteomes" id="UP000324800">
    <property type="component" value="Unassembled WGS sequence"/>
</dbReference>
<name>A0A5J4TBX5_9EUKA</name>
<reference evidence="1 2" key="1">
    <citation type="submission" date="2019-03" db="EMBL/GenBank/DDBJ databases">
        <title>Single cell metagenomics reveals metabolic interactions within the superorganism composed of flagellate Streblomastix strix and complex community of Bacteroidetes bacteria on its surface.</title>
        <authorList>
            <person name="Treitli S.C."/>
            <person name="Kolisko M."/>
            <person name="Husnik F."/>
            <person name="Keeling P."/>
            <person name="Hampl V."/>
        </authorList>
    </citation>
    <scope>NUCLEOTIDE SEQUENCE [LARGE SCALE GENOMIC DNA]</scope>
    <source>
        <strain evidence="1">ST1C</strain>
    </source>
</reference>
<dbReference type="EMBL" id="SNRW01034140">
    <property type="protein sequence ID" value="KAA6355737.1"/>
    <property type="molecule type" value="Genomic_DNA"/>
</dbReference>